<reference evidence="6 7" key="1">
    <citation type="journal article" date="2014" name="Genome Announc.">
        <title>Draft Genome Sequence of Fervidicella metallireducens Strain AeBT, an Iron-Reducing Thermoanaerobe from the Great Artesian Basin.</title>
        <authorList>
            <person name="Patel B.K."/>
        </authorList>
    </citation>
    <scope>NUCLEOTIDE SEQUENCE [LARGE SCALE GENOMIC DNA]</scope>
    <source>
        <strain evidence="6 7">AeB</strain>
    </source>
</reference>
<dbReference type="GO" id="GO:0005524">
    <property type="term" value="F:ATP binding"/>
    <property type="evidence" value="ECO:0007669"/>
    <property type="project" value="UniProtKB-KW"/>
</dbReference>
<dbReference type="EMBL" id="AZQP01000030">
    <property type="protein sequence ID" value="EYE88063.1"/>
    <property type="molecule type" value="Genomic_DNA"/>
</dbReference>
<accession>A0A017RTL5</accession>
<keyword evidence="4" id="KW-0067">ATP-binding</keyword>
<dbReference type="GO" id="GO:0016787">
    <property type="term" value="F:hydrolase activity"/>
    <property type="evidence" value="ECO:0007669"/>
    <property type="project" value="UniProtKB-KW"/>
</dbReference>
<dbReference type="STRING" id="1403537.Q428_09885"/>
<dbReference type="Pfam" id="PF00580">
    <property type="entry name" value="UvrD-helicase"/>
    <property type="match status" value="1"/>
</dbReference>
<organism evidence="6 7">
    <name type="scientific">Fervidicella metallireducens AeB</name>
    <dbReference type="NCBI Taxonomy" id="1403537"/>
    <lineage>
        <taxon>Bacteria</taxon>
        <taxon>Bacillati</taxon>
        <taxon>Bacillota</taxon>
        <taxon>Clostridia</taxon>
        <taxon>Eubacteriales</taxon>
        <taxon>Clostridiaceae</taxon>
        <taxon>Fervidicella</taxon>
    </lineage>
</organism>
<keyword evidence="7" id="KW-1185">Reference proteome</keyword>
<evidence type="ECO:0000256" key="4">
    <source>
        <dbReference type="ARBA" id="ARBA00022840"/>
    </source>
</evidence>
<dbReference type="GO" id="GO:0003677">
    <property type="term" value="F:DNA binding"/>
    <property type="evidence" value="ECO:0007669"/>
    <property type="project" value="InterPro"/>
</dbReference>
<feature type="domain" description="UvrD-like helicase ATP-binding" evidence="5">
    <location>
        <begin position="17"/>
        <end position="75"/>
    </location>
</feature>
<dbReference type="InterPro" id="IPR014016">
    <property type="entry name" value="UvrD-like_ATP-bd"/>
</dbReference>
<evidence type="ECO:0000259" key="5">
    <source>
        <dbReference type="Pfam" id="PF00580"/>
    </source>
</evidence>
<keyword evidence="1" id="KW-0547">Nucleotide-binding</keyword>
<gene>
    <name evidence="6" type="ORF">Q428_09885</name>
</gene>
<evidence type="ECO:0000256" key="3">
    <source>
        <dbReference type="ARBA" id="ARBA00022806"/>
    </source>
</evidence>
<name>A0A017RTL5_9CLOT</name>
<keyword evidence="3" id="KW-0347">Helicase</keyword>
<protein>
    <recommendedName>
        <fullName evidence="5">UvrD-like helicase ATP-binding domain-containing protein</fullName>
    </recommendedName>
</protein>
<evidence type="ECO:0000256" key="2">
    <source>
        <dbReference type="ARBA" id="ARBA00022801"/>
    </source>
</evidence>
<sequence length="92" mass="10597">MQNRFFDILEKDYNIKLNNQQKDAVMHKDGPALILAVPGGGKTTVLICRTANLIKNYGVNPENILSITFSKASAWTWKIDLRQFLKIYQRQE</sequence>
<dbReference type="InterPro" id="IPR027417">
    <property type="entry name" value="P-loop_NTPase"/>
</dbReference>
<dbReference type="GO" id="GO:0000725">
    <property type="term" value="P:recombinational repair"/>
    <property type="evidence" value="ECO:0007669"/>
    <property type="project" value="TreeGrafter"/>
</dbReference>
<dbReference type="PANTHER" id="PTHR11070">
    <property type="entry name" value="UVRD / RECB / PCRA DNA HELICASE FAMILY MEMBER"/>
    <property type="match status" value="1"/>
</dbReference>
<keyword evidence="2" id="KW-0378">Hydrolase</keyword>
<comment type="caution">
    <text evidence="6">The sequence shown here is derived from an EMBL/GenBank/DDBJ whole genome shotgun (WGS) entry which is preliminary data.</text>
</comment>
<dbReference type="AlphaFoldDB" id="A0A017RTL5"/>
<proteinExistence type="predicted"/>
<dbReference type="Proteomes" id="UP000019681">
    <property type="component" value="Unassembled WGS sequence"/>
</dbReference>
<dbReference type="PANTHER" id="PTHR11070:SF2">
    <property type="entry name" value="ATP-DEPENDENT DNA HELICASE SRS2"/>
    <property type="match status" value="1"/>
</dbReference>
<evidence type="ECO:0000313" key="7">
    <source>
        <dbReference type="Proteomes" id="UP000019681"/>
    </source>
</evidence>
<dbReference type="SUPFAM" id="SSF52540">
    <property type="entry name" value="P-loop containing nucleoside triphosphate hydrolases"/>
    <property type="match status" value="1"/>
</dbReference>
<evidence type="ECO:0000313" key="6">
    <source>
        <dbReference type="EMBL" id="EYE88063.1"/>
    </source>
</evidence>
<dbReference type="InterPro" id="IPR000212">
    <property type="entry name" value="DNA_helicase_UvrD/REP"/>
</dbReference>
<evidence type="ECO:0000256" key="1">
    <source>
        <dbReference type="ARBA" id="ARBA00022741"/>
    </source>
</evidence>
<dbReference type="GO" id="GO:0043138">
    <property type="term" value="F:3'-5' DNA helicase activity"/>
    <property type="evidence" value="ECO:0007669"/>
    <property type="project" value="TreeGrafter"/>
</dbReference>
<dbReference type="Gene3D" id="3.40.50.300">
    <property type="entry name" value="P-loop containing nucleotide triphosphate hydrolases"/>
    <property type="match status" value="1"/>
</dbReference>